<sequence>MLAGSVAMLHFHPFPDDPILSRALAAVLGVVAIVTSAGSLHRWFANDRAIRADGPLARPRLVTVTALTLTTFALVIASLAAVA</sequence>
<gene>
    <name evidence="2" type="ORF">GCM10011591_15290</name>
</gene>
<comment type="caution">
    <text evidence="2">The sequence shown here is derived from an EMBL/GenBank/DDBJ whole genome shotgun (WGS) entry which is preliminary data.</text>
</comment>
<evidence type="ECO:0000256" key="1">
    <source>
        <dbReference type="SAM" id="Phobius"/>
    </source>
</evidence>
<proteinExistence type="predicted"/>
<keyword evidence="1" id="KW-0472">Membrane</keyword>
<keyword evidence="1" id="KW-0812">Transmembrane</keyword>
<keyword evidence="1" id="KW-1133">Transmembrane helix</keyword>
<dbReference type="Proteomes" id="UP000612956">
    <property type="component" value="Unassembled WGS sequence"/>
</dbReference>
<feature type="transmembrane region" description="Helical" evidence="1">
    <location>
        <begin position="61"/>
        <end position="82"/>
    </location>
</feature>
<feature type="transmembrane region" description="Helical" evidence="1">
    <location>
        <begin position="20"/>
        <end position="40"/>
    </location>
</feature>
<organism evidence="2 3">
    <name type="scientific">Nocardia camponoti</name>
    <dbReference type="NCBI Taxonomy" id="1616106"/>
    <lineage>
        <taxon>Bacteria</taxon>
        <taxon>Bacillati</taxon>
        <taxon>Actinomycetota</taxon>
        <taxon>Actinomycetes</taxon>
        <taxon>Mycobacteriales</taxon>
        <taxon>Nocardiaceae</taxon>
        <taxon>Nocardia</taxon>
    </lineage>
</organism>
<accession>A0A917QEA7</accession>
<evidence type="ECO:0000313" key="2">
    <source>
        <dbReference type="EMBL" id="GGK44636.1"/>
    </source>
</evidence>
<dbReference type="EMBL" id="BMMW01000001">
    <property type="protein sequence ID" value="GGK44636.1"/>
    <property type="molecule type" value="Genomic_DNA"/>
</dbReference>
<reference evidence="2" key="1">
    <citation type="journal article" date="2014" name="Int. J. Syst. Evol. Microbiol.">
        <title>Complete genome sequence of Corynebacterium casei LMG S-19264T (=DSM 44701T), isolated from a smear-ripened cheese.</title>
        <authorList>
            <consortium name="US DOE Joint Genome Institute (JGI-PGF)"/>
            <person name="Walter F."/>
            <person name="Albersmeier A."/>
            <person name="Kalinowski J."/>
            <person name="Ruckert C."/>
        </authorList>
    </citation>
    <scope>NUCLEOTIDE SEQUENCE</scope>
    <source>
        <strain evidence="2">CGMCC 4.7278</strain>
    </source>
</reference>
<evidence type="ECO:0000313" key="3">
    <source>
        <dbReference type="Proteomes" id="UP000612956"/>
    </source>
</evidence>
<name>A0A917QEA7_9NOCA</name>
<protein>
    <recommendedName>
        <fullName evidence="4">DUF202 domain-containing protein</fullName>
    </recommendedName>
</protein>
<keyword evidence="3" id="KW-1185">Reference proteome</keyword>
<reference evidence="2" key="2">
    <citation type="submission" date="2020-09" db="EMBL/GenBank/DDBJ databases">
        <authorList>
            <person name="Sun Q."/>
            <person name="Zhou Y."/>
        </authorList>
    </citation>
    <scope>NUCLEOTIDE SEQUENCE</scope>
    <source>
        <strain evidence="2">CGMCC 4.7278</strain>
    </source>
</reference>
<dbReference type="AlphaFoldDB" id="A0A917QEA7"/>
<evidence type="ECO:0008006" key="4">
    <source>
        <dbReference type="Google" id="ProtNLM"/>
    </source>
</evidence>